<dbReference type="RefSeq" id="WP_014705319.1">
    <property type="nucleotide sequence ID" value="NC_017857.3"/>
</dbReference>
<protein>
    <submittedName>
        <fullName evidence="1">Thrombospondin</fullName>
    </submittedName>
</protein>
<dbReference type="KEGG" id="mej:Q7A_82"/>
<dbReference type="AlphaFoldDB" id="I1XEX4"/>
<sequence>MKTISLIACAFAFTATSAVAETVPVDLSTWSTPDSNGNWNVAGDNNSVLQTINGQPTVFLNGLNQTSYTLDGTWRVNTTGDDDFIGFVFGYQNPSQYYLLDWKQRAQSGGGGVAQAGFRILKVDSDTAIPNIEFWPANSSAFTLLDSNLGTDKGWKDNTSYSFHLDFFTTPGQFSVEVKQGELTLWDTVVLDTSFTSGQFGFYNYSQAQVQYAGFTQKLVEPPSEVPLPAAVWMFAPALMGFLGLRRRQTKA</sequence>
<dbReference type="OrthoDB" id="9152117at2"/>
<gene>
    <name evidence="1" type="ordered locus">Q7A_82</name>
</gene>
<dbReference type="Pfam" id="PF05735">
    <property type="entry name" value="TSP_C"/>
    <property type="match status" value="1"/>
</dbReference>
<dbReference type="GO" id="GO:0005509">
    <property type="term" value="F:calcium ion binding"/>
    <property type="evidence" value="ECO:0007669"/>
    <property type="project" value="InterPro"/>
</dbReference>
<reference evidence="1 2" key="1">
    <citation type="journal article" date="2012" name="J. Bacteriol.">
        <title>Complete genome sequences of Methylophaga sp. strain JAM1 and Methylophaga sp. strain JAM7.</title>
        <authorList>
            <person name="Villeneuve C."/>
            <person name="Martineau C."/>
            <person name="Mauffrey F."/>
            <person name="Villemur R."/>
        </authorList>
    </citation>
    <scope>NUCLEOTIDE SEQUENCE [LARGE SCALE GENOMIC DNA]</scope>
    <source>
        <strain evidence="1 2">JAM1</strain>
    </source>
</reference>
<dbReference type="SUPFAM" id="SSF49899">
    <property type="entry name" value="Concanavalin A-like lectins/glucanases"/>
    <property type="match status" value="1"/>
</dbReference>
<dbReference type="EMBL" id="CP003390">
    <property type="protein sequence ID" value="AFI82943.1"/>
    <property type="molecule type" value="Genomic_DNA"/>
</dbReference>
<evidence type="ECO:0000313" key="1">
    <source>
        <dbReference type="EMBL" id="AFI82943.1"/>
    </source>
</evidence>
<proteinExistence type="predicted"/>
<dbReference type="HOGENOM" id="CLU_1049326_0_0_6"/>
<dbReference type="eggNOG" id="ENOG5031JER">
    <property type="taxonomic scope" value="Bacteria"/>
</dbReference>
<dbReference type="GO" id="GO:0005576">
    <property type="term" value="C:extracellular region"/>
    <property type="evidence" value="ECO:0007669"/>
    <property type="project" value="InterPro"/>
</dbReference>
<dbReference type="PANTHER" id="PTHR10199">
    <property type="entry name" value="THROMBOSPONDIN"/>
    <property type="match status" value="1"/>
</dbReference>
<dbReference type="STRING" id="754476.Q7A_82"/>
<dbReference type="PANTHER" id="PTHR10199:SF100">
    <property type="entry name" value="THROMBOSPONDIN, ISOFORM A"/>
    <property type="match status" value="1"/>
</dbReference>
<reference evidence="1 2" key="2">
    <citation type="journal article" date="2013" name="Int. J. Syst. Evol. Microbiol.">
        <title>Methylophaga nitratireducenticrescens sp. nov. and Methylophaga frappieri sp. nov., isolated from the biofilm of the methanol-fed denitrification system treating the seawater at the Montreal Biodome.</title>
        <authorList>
            <person name="Villeneuve C."/>
            <person name="Martineau C."/>
            <person name="Mauffrey F."/>
            <person name="Villemur R."/>
        </authorList>
    </citation>
    <scope>NUCLEOTIDE SEQUENCE [LARGE SCALE GENOMIC DNA]</scope>
    <source>
        <strain evidence="1 2">JAM1</strain>
    </source>
</reference>
<dbReference type="InterPro" id="IPR008859">
    <property type="entry name" value="Thrombospondin_C"/>
</dbReference>
<dbReference type="Proteomes" id="UP000009144">
    <property type="component" value="Chromosome"/>
</dbReference>
<organism evidence="1 2">
    <name type="scientific">Methylophaga nitratireducenticrescens</name>
    <dbReference type="NCBI Taxonomy" id="754476"/>
    <lineage>
        <taxon>Bacteria</taxon>
        <taxon>Pseudomonadati</taxon>
        <taxon>Pseudomonadota</taxon>
        <taxon>Gammaproteobacteria</taxon>
        <taxon>Thiotrichales</taxon>
        <taxon>Piscirickettsiaceae</taxon>
        <taxon>Methylophaga</taxon>
    </lineage>
</organism>
<accession>I1XEX4</accession>
<dbReference type="Gene3D" id="2.60.120.200">
    <property type="match status" value="1"/>
</dbReference>
<name>I1XEX4_METNJ</name>
<dbReference type="PROSITE" id="PS51236">
    <property type="entry name" value="TSP_CTER"/>
    <property type="match status" value="1"/>
</dbReference>
<dbReference type="PATRIC" id="fig|754476.3.peg.81"/>
<dbReference type="InterPro" id="IPR013320">
    <property type="entry name" value="ConA-like_dom_sf"/>
</dbReference>
<dbReference type="GO" id="GO:0007155">
    <property type="term" value="P:cell adhesion"/>
    <property type="evidence" value="ECO:0007669"/>
    <property type="project" value="InterPro"/>
</dbReference>
<evidence type="ECO:0000313" key="2">
    <source>
        <dbReference type="Proteomes" id="UP000009144"/>
    </source>
</evidence>
<keyword evidence="2" id="KW-1185">Reference proteome</keyword>